<evidence type="ECO:0000313" key="10">
    <source>
        <dbReference type="EMBL" id="QJR96896.1"/>
    </source>
</evidence>
<evidence type="ECO:0000313" key="9">
    <source>
        <dbReference type="EMBL" id="QJR96893.1"/>
    </source>
</evidence>
<dbReference type="EMBL" id="MN562685">
    <property type="protein sequence ID" value="QJR96869.1"/>
    <property type="molecule type" value="Genomic_RNA"/>
</dbReference>
<reference evidence="20" key="1">
    <citation type="journal article" date="2011" name="J. Gen. Virol.">
        <title>A discovery 70 years in the making: characterization of the Rose rosette virus.</title>
        <authorList>
            <person name="Laney A.G."/>
            <person name="Keller K.E."/>
            <person name="Martin R.R."/>
            <person name="Tzanetakis I.E."/>
        </authorList>
    </citation>
    <scope>NUCLEOTIDE SEQUENCE [LARGE SCALE GENOMIC DNA]</scope>
</reference>
<reference evidence="3" key="3">
    <citation type="journal article" date="2020" name="J. Gen. Virol.">
        <title>The population structure of Rose rosette virus in the USA.</title>
        <authorList>
            <person name="Katsiani A."/>
            <person name="Stainton D."/>
            <person name="Lamour K."/>
            <person name="Tzanetakis I.E."/>
        </authorList>
    </citation>
    <scope>NUCLEOTIDE SEQUENCE</scope>
    <source>
        <strain evidence="8">RRV2_103T</strain>
        <strain evidence="9">RRV2_45T</strain>
        <strain evidence="10">RRV2_49</strain>
        <strain evidence="11">RRV2_59T</strain>
        <strain evidence="12">RRV2_65T</strain>
        <strain evidence="13">RRV2_68T</strain>
        <strain evidence="14">RRV2_72T</strain>
        <strain evidence="15">RRV2_74T</strain>
        <strain evidence="16">RRV2_75T</strain>
        <strain evidence="17">RRV2_81</strain>
        <strain evidence="18">RRV2_85T</strain>
        <strain evidence="19">RRV2_90T</strain>
        <strain evidence="3">RRV_10</strain>
        <strain evidence="4">RRV_34</strain>
        <strain evidence="5">RRV_35</strain>
        <strain evidence="6">RRV_43</strain>
        <strain evidence="7">RRV_9</strain>
    </source>
</reference>
<proteinExistence type="predicted"/>
<dbReference type="EMBL" id="MN562681">
    <property type="protein sequence ID" value="QJR96865.1"/>
    <property type="molecule type" value="Genomic_RNA"/>
</dbReference>
<dbReference type="EMBL" id="MN562694">
    <property type="protein sequence ID" value="QJR96878.1"/>
    <property type="molecule type" value="Genomic_RNA"/>
</dbReference>
<keyword evidence="20" id="KW-1185">Reference proteome</keyword>
<evidence type="ECO:0000313" key="5">
    <source>
        <dbReference type="EMBL" id="QJR96865.1"/>
    </source>
</evidence>
<dbReference type="EMBL" id="MN562732">
    <property type="protein sequence ID" value="QJR96916.1"/>
    <property type="molecule type" value="Genomic_RNA"/>
</dbReference>
<dbReference type="EMBL" id="MN562709">
    <property type="protein sequence ID" value="QJR96893.1"/>
    <property type="molecule type" value="Genomic_RNA"/>
</dbReference>
<accession>A0A0K0M9S3</accession>
<reference evidence="2" key="2">
    <citation type="journal article" date="2015" name="Virus Res.">
        <title>The evolution of emaraviruses is becoming more complex: seven segments identified in the causal agent of Rose rosette disease.</title>
        <authorList>
            <person name="Di Bello P.L."/>
            <person name="Ho T."/>
            <person name="Tzanetakis I.E."/>
        </authorList>
    </citation>
    <scope>NUCLEOTIDE SEQUENCE</scope>
    <source>
        <strain evidence="2">SEQISO</strain>
    </source>
</reference>
<dbReference type="EMBL" id="MN562743">
    <property type="protein sequence ID" value="QJR96927.1"/>
    <property type="molecule type" value="Genomic_RNA"/>
</dbReference>
<evidence type="ECO:0000313" key="12">
    <source>
        <dbReference type="EMBL" id="QJR96906.1"/>
    </source>
</evidence>
<dbReference type="EMBL" id="MN562680">
    <property type="protein sequence ID" value="QJR96864.1"/>
    <property type="molecule type" value="Genomic_RNA"/>
</dbReference>
<evidence type="ECO:0000313" key="19">
    <source>
        <dbReference type="EMBL" id="QJR96927.1"/>
    </source>
</evidence>
<dbReference type="EMBL" id="MN562658">
    <property type="protein sequence ID" value="QJR96842.1"/>
    <property type="molecule type" value="Genomic_RNA"/>
</dbReference>
<dbReference type="EMBL" id="MN562739">
    <property type="protein sequence ID" value="QJR96923.1"/>
    <property type="molecule type" value="Genomic_RNA"/>
</dbReference>
<dbReference type="EMBL" id="MN562741">
    <property type="protein sequence ID" value="QJR96925.1"/>
    <property type="molecule type" value="Genomic_RNA"/>
</dbReference>
<gene>
    <name evidence="3" type="primary">ORF7</name>
</gene>
<protein>
    <submittedName>
        <fullName evidence="2">p7</fullName>
    </submittedName>
</protein>
<evidence type="ECO:0000313" key="15">
    <source>
        <dbReference type="EMBL" id="QJR96916.1"/>
    </source>
</evidence>
<dbReference type="EMBL" id="MN562729">
    <property type="protein sequence ID" value="QJR96913.1"/>
    <property type="molecule type" value="Genomic_RNA"/>
</dbReference>
<dbReference type="EMBL" id="KM007083">
    <property type="protein sequence ID" value="AJW66847.1"/>
    <property type="molecule type" value="Genomic_RNA"/>
</dbReference>
<evidence type="ECO:0000313" key="6">
    <source>
        <dbReference type="EMBL" id="QJR96869.1"/>
    </source>
</evidence>
<evidence type="ECO:0000259" key="1">
    <source>
        <dbReference type="Pfam" id="PF21705"/>
    </source>
</evidence>
<dbReference type="EMBL" id="MN562712">
    <property type="protein sequence ID" value="QJR96896.1"/>
    <property type="molecule type" value="Genomic_RNA"/>
</dbReference>
<evidence type="ECO:0000313" key="3">
    <source>
        <dbReference type="EMBL" id="QJR96842.1"/>
    </source>
</evidence>
<evidence type="ECO:0000313" key="4">
    <source>
        <dbReference type="EMBL" id="QJR96864.1"/>
    </source>
</evidence>
<dbReference type="Pfam" id="PF21705">
    <property type="entry name" value="p55_CTD"/>
    <property type="match status" value="1"/>
</dbReference>
<evidence type="ECO:0000313" key="8">
    <source>
        <dbReference type="EMBL" id="QJR96880.1"/>
    </source>
</evidence>
<evidence type="ECO:0000313" key="13">
    <source>
        <dbReference type="EMBL" id="QJR96909.1"/>
    </source>
</evidence>
<evidence type="ECO:0000313" key="11">
    <source>
        <dbReference type="EMBL" id="QJR96901.1"/>
    </source>
</evidence>
<evidence type="ECO:0000313" key="17">
    <source>
        <dbReference type="EMBL" id="QJR96923.1"/>
    </source>
</evidence>
<feature type="domain" description="p55 C-terminal" evidence="1">
    <location>
        <begin position="324"/>
        <end position="403"/>
    </location>
</feature>
<organism evidence="2 20">
    <name type="scientific">Emaravirus rosae</name>
    <dbReference type="NCBI Taxonomy" id="1980433"/>
    <lineage>
        <taxon>Viruses</taxon>
        <taxon>Riboviria</taxon>
        <taxon>Orthornavirae</taxon>
        <taxon>Negarnaviricota</taxon>
        <taxon>Polyploviricotina</taxon>
        <taxon>Bunyaviricetes</taxon>
        <taxon>Elliovirales</taxon>
        <taxon>Fimoviridae</taxon>
        <taxon>Emaravirus</taxon>
    </lineage>
</organism>
<dbReference type="EMBL" id="MN562696">
    <property type="protein sequence ID" value="QJR96880.1"/>
    <property type="molecule type" value="Genomic_RNA"/>
</dbReference>
<sequence length="465" mass="54107">MDSIIPYTRSDSEVIDFSNYEKLGKLNNLGAFYGTIYSNIKTMFNADVSTEKKFFYGSHNKIPKHSSICYLEINHKKIPNTVASVFNKTQVEVETLPEDVCLALQSILYNYVIENFNNLDTLSAVIMHHKLVRRYFIMIKIVDKQWMIDEVKRNWANILSSTYLSQREVILSHYTSMTAFYYKIVKNSDTEKSVYSFLDDNKHLLNHVLPSLDVDFKLYNAQIIKYVKSHLQICKDKSDYNLAFDYTTISESDSIYGEKFPADVLAAIHIDVTAKLREVKVNRSEEDVLKKPIIDCVDDVVVLNKVTFWKHTDETVSYKPGDDEIEDTFYYGIPDTIETVIDHLEDALEKNIHDVDDINNIDYIPQFPFKNSFKREIFTALKVRNDTVKVSHLTLHYICLFLYISKVASLKIDTGCYTAHSAVLERARLFAKTNVSYLRNRLLFLNQNRKQFKNECVQISLKFNM</sequence>
<name>A0A0K0M9S3_9VIRU</name>
<evidence type="ECO:0000313" key="2">
    <source>
        <dbReference type="EMBL" id="AJW66847.1"/>
    </source>
</evidence>
<dbReference type="Proteomes" id="UP000203498">
    <property type="component" value="Genome"/>
</dbReference>
<evidence type="ECO:0000313" key="7">
    <source>
        <dbReference type="EMBL" id="QJR96878.1"/>
    </source>
</evidence>
<dbReference type="EMBL" id="MN562717">
    <property type="protein sequence ID" value="QJR96901.1"/>
    <property type="molecule type" value="Genomic_RNA"/>
</dbReference>
<dbReference type="EMBL" id="MN562722">
    <property type="protein sequence ID" value="QJR96906.1"/>
    <property type="molecule type" value="Genomic_RNA"/>
</dbReference>
<dbReference type="EMBL" id="MN562725">
    <property type="protein sequence ID" value="QJR96909.1"/>
    <property type="molecule type" value="Genomic_RNA"/>
</dbReference>
<evidence type="ECO:0000313" key="20">
    <source>
        <dbReference type="Proteomes" id="UP000203498"/>
    </source>
</evidence>
<evidence type="ECO:0000313" key="14">
    <source>
        <dbReference type="EMBL" id="QJR96913.1"/>
    </source>
</evidence>
<dbReference type="InterPro" id="IPR048854">
    <property type="entry name" value="p55_CTD"/>
</dbReference>
<evidence type="ECO:0000313" key="18">
    <source>
        <dbReference type="EMBL" id="QJR96925.1"/>
    </source>
</evidence>
<evidence type="ECO:0000313" key="16">
    <source>
        <dbReference type="EMBL" id="QJR96917.1"/>
    </source>
</evidence>
<dbReference type="EMBL" id="MN562733">
    <property type="protein sequence ID" value="QJR96917.1"/>
    <property type="molecule type" value="Genomic_RNA"/>
</dbReference>